<organism evidence="1 2">
    <name type="scientific">Elysia crispata</name>
    <name type="common">lettuce slug</name>
    <dbReference type="NCBI Taxonomy" id="231223"/>
    <lineage>
        <taxon>Eukaryota</taxon>
        <taxon>Metazoa</taxon>
        <taxon>Spiralia</taxon>
        <taxon>Lophotrochozoa</taxon>
        <taxon>Mollusca</taxon>
        <taxon>Gastropoda</taxon>
        <taxon>Heterobranchia</taxon>
        <taxon>Euthyneura</taxon>
        <taxon>Panpulmonata</taxon>
        <taxon>Sacoglossa</taxon>
        <taxon>Placobranchoidea</taxon>
        <taxon>Plakobranchidae</taxon>
        <taxon>Elysia</taxon>
    </lineage>
</organism>
<comment type="caution">
    <text evidence="1">The sequence shown here is derived from an EMBL/GenBank/DDBJ whole genome shotgun (WGS) entry which is preliminary data.</text>
</comment>
<gene>
    <name evidence="1" type="ORF">RRG08_049317</name>
</gene>
<feature type="non-terminal residue" evidence="1">
    <location>
        <position position="1"/>
    </location>
</feature>
<evidence type="ECO:0000313" key="1">
    <source>
        <dbReference type="EMBL" id="KAK3731388.1"/>
    </source>
</evidence>
<dbReference type="EMBL" id="JAWDGP010007004">
    <property type="protein sequence ID" value="KAK3731388.1"/>
    <property type="molecule type" value="Genomic_DNA"/>
</dbReference>
<dbReference type="Proteomes" id="UP001283361">
    <property type="component" value="Unassembled WGS sequence"/>
</dbReference>
<dbReference type="AlphaFoldDB" id="A0AAE0Y4L9"/>
<keyword evidence="2" id="KW-1185">Reference proteome</keyword>
<proteinExistence type="predicted"/>
<reference evidence="1" key="1">
    <citation type="journal article" date="2023" name="G3 (Bethesda)">
        <title>A reference genome for the long-term kleptoplast-retaining sea slug Elysia crispata morphotype clarki.</title>
        <authorList>
            <person name="Eastman K.E."/>
            <person name="Pendleton A.L."/>
            <person name="Shaikh M.A."/>
            <person name="Suttiyut T."/>
            <person name="Ogas R."/>
            <person name="Tomko P."/>
            <person name="Gavelis G."/>
            <person name="Widhalm J.R."/>
            <person name="Wisecaver J.H."/>
        </authorList>
    </citation>
    <scope>NUCLEOTIDE SEQUENCE</scope>
    <source>
        <strain evidence="1">ECLA1</strain>
    </source>
</reference>
<accession>A0AAE0Y4L9</accession>
<protein>
    <submittedName>
        <fullName evidence="1">Uncharacterized protein</fullName>
    </submittedName>
</protein>
<sequence>ESARRIVLSLLEETRLRTQQHMTSRVLAPFVDLAPWLVVHVETSDRPVPVRI</sequence>
<evidence type="ECO:0000313" key="2">
    <source>
        <dbReference type="Proteomes" id="UP001283361"/>
    </source>
</evidence>
<name>A0AAE0Y4L9_9GAST</name>